<reference evidence="2" key="1">
    <citation type="journal article" date="2021" name="Proc. Natl. Acad. Sci. U.S.A.">
        <title>A Catalog of Tens of Thousands of Viruses from Human Metagenomes Reveals Hidden Associations with Chronic Diseases.</title>
        <authorList>
            <person name="Tisza M.J."/>
            <person name="Buck C.B."/>
        </authorList>
    </citation>
    <scope>NUCLEOTIDE SEQUENCE</scope>
    <source>
        <strain evidence="2">CtsK93</strain>
    </source>
</reference>
<dbReference type="EMBL" id="BK015446">
    <property type="protein sequence ID" value="DAE07175.1"/>
    <property type="molecule type" value="Genomic_DNA"/>
</dbReference>
<sequence>MKKIFYDSKIAKTILFNEYSTITLLAWVFTKYKTLMQETINHECTHARQWIELTVVGGLFIWLGMLIFDYSAWYLALSPIVFYLWYGLEYCIRRIMGLFASGDNKQHTAYREVSFEQEARLAEKDNNYLENSHYYAWTKFIIKTRK</sequence>
<evidence type="ECO:0000256" key="1">
    <source>
        <dbReference type="SAM" id="Phobius"/>
    </source>
</evidence>
<keyword evidence="1" id="KW-1133">Transmembrane helix</keyword>
<feature type="transmembrane region" description="Helical" evidence="1">
    <location>
        <begin position="74"/>
        <end position="92"/>
    </location>
</feature>
<keyword evidence="1" id="KW-0472">Membrane</keyword>
<proteinExistence type="predicted"/>
<keyword evidence="1" id="KW-0812">Transmembrane</keyword>
<accession>A0A8S5PIZ6</accession>
<name>A0A8S5PIZ6_9CAUD</name>
<organism evidence="2">
    <name type="scientific">Myoviridae sp. ctsK93</name>
    <dbReference type="NCBI Taxonomy" id="2825190"/>
    <lineage>
        <taxon>Viruses</taxon>
        <taxon>Duplodnaviria</taxon>
        <taxon>Heunggongvirae</taxon>
        <taxon>Uroviricota</taxon>
        <taxon>Caudoviricetes</taxon>
    </lineage>
</organism>
<protein>
    <submittedName>
        <fullName evidence="2">Uncharacterized protein</fullName>
    </submittedName>
</protein>
<evidence type="ECO:0000313" key="2">
    <source>
        <dbReference type="EMBL" id="DAE07175.1"/>
    </source>
</evidence>